<proteinExistence type="predicted"/>
<evidence type="ECO:0000313" key="3">
    <source>
        <dbReference type="EMBL" id="MPQ42935.1"/>
    </source>
</evidence>
<protein>
    <submittedName>
        <fullName evidence="3">DegV family EDD domain-containing protein</fullName>
    </submittedName>
</protein>
<dbReference type="InterPro" id="IPR050270">
    <property type="entry name" value="DegV_domain_contain"/>
</dbReference>
<dbReference type="Pfam" id="PF02645">
    <property type="entry name" value="DegV"/>
    <property type="match status" value="1"/>
</dbReference>
<dbReference type="EMBL" id="WHJC01000028">
    <property type="protein sequence ID" value="MPQ42935.1"/>
    <property type="molecule type" value="Genomic_DNA"/>
</dbReference>
<accession>A0A6I1MHQ4</accession>
<dbReference type="Proteomes" id="UP000430345">
    <property type="component" value="Unassembled WGS sequence"/>
</dbReference>
<dbReference type="RefSeq" id="WP_152888005.1">
    <property type="nucleotide sequence ID" value="NZ_WHJC01000028.1"/>
</dbReference>
<keyword evidence="2" id="KW-0446">Lipid-binding</keyword>
<evidence type="ECO:0000256" key="2">
    <source>
        <dbReference type="ARBA" id="ARBA00023121"/>
    </source>
</evidence>
<dbReference type="AlphaFoldDB" id="A0A6I1MHQ4"/>
<organism evidence="3 4">
    <name type="scientific">Clostridium tarantellae</name>
    <dbReference type="NCBI Taxonomy" id="39493"/>
    <lineage>
        <taxon>Bacteria</taxon>
        <taxon>Bacillati</taxon>
        <taxon>Bacillota</taxon>
        <taxon>Clostridia</taxon>
        <taxon>Eubacteriales</taxon>
        <taxon>Clostridiaceae</taxon>
        <taxon>Clostridium</taxon>
    </lineage>
</organism>
<dbReference type="NCBIfam" id="TIGR00762">
    <property type="entry name" value="DegV"/>
    <property type="match status" value="1"/>
</dbReference>
<evidence type="ECO:0000256" key="1">
    <source>
        <dbReference type="ARBA" id="ARBA00003238"/>
    </source>
</evidence>
<dbReference type="GO" id="GO:0008289">
    <property type="term" value="F:lipid binding"/>
    <property type="evidence" value="ECO:0007669"/>
    <property type="project" value="UniProtKB-KW"/>
</dbReference>
<dbReference type="Gene3D" id="3.30.1180.10">
    <property type="match status" value="1"/>
</dbReference>
<dbReference type="SUPFAM" id="SSF82549">
    <property type="entry name" value="DAK1/DegV-like"/>
    <property type="match status" value="1"/>
</dbReference>
<dbReference type="InterPro" id="IPR043168">
    <property type="entry name" value="DegV_C"/>
</dbReference>
<comment type="caution">
    <text evidence="3">The sequence shown here is derived from an EMBL/GenBank/DDBJ whole genome shotgun (WGS) entry which is preliminary data.</text>
</comment>
<dbReference type="InterPro" id="IPR003797">
    <property type="entry name" value="DegV"/>
</dbReference>
<sequence>MKEKIALITDTGGDLTIKELKDNNIFLSPFIIRYGEKEYKDTLEISPKEIYERLHIEMPSSSLPNLLDFDNLLTNLENQGYTNVIVITISTGLSGTYNSLRLVCENHPNLKSFVYDSKGLTVIEGQLVLKVAELIRNGLDFEQIVNLIPKIRAKFNGYFTIDTLEYLQRGGRIGRVASSIGTLLQIKPIIGVAKDGVLYTHLKARGKKKALAKMTELLKEVLFKHKCNVWVLEGGAEEEARDYMEKHIKGLNNIEKLSFGFIGPICGMNTGPGLVAVVYEILDN</sequence>
<dbReference type="PANTHER" id="PTHR33434">
    <property type="entry name" value="DEGV DOMAIN-CONTAINING PROTEIN DR_1986-RELATED"/>
    <property type="match status" value="1"/>
</dbReference>
<dbReference type="PANTHER" id="PTHR33434:SF3">
    <property type="entry name" value="DEGV DOMAIN-CONTAINING PROTEIN YITS"/>
    <property type="match status" value="1"/>
</dbReference>
<name>A0A6I1MHQ4_9CLOT</name>
<reference evidence="3 4" key="1">
    <citation type="submission" date="2019-10" db="EMBL/GenBank/DDBJ databases">
        <title>The Genome Sequence of Clostridium tarantellae Isolated from Fish Brain.</title>
        <authorList>
            <person name="Bano L."/>
            <person name="Kiel M."/>
            <person name="Sales G."/>
            <person name="Doxey A.C."/>
            <person name="Mansfield M.J."/>
            <person name="Schiavone M."/>
            <person name="Rossetto O."/>
            <person name="Pirazzini M."/>
            <person name="Dobrindt U."/>
            <person name="Montecucco C."/>
        </authorList>
    </citation>
    <scope>NUCLEOTIDE SEQUENCE [LARGE SCALE GENOMIC DNA]</scope>
    <source>
        <strain evidence="3 4">DSM 3997</strain>
    </source>
</reference>
<keyword evidence="4" id="KW-1185">Reference proteome</keyword>
<gene>
    <name evidence="3" type="ORF">GBZ86_04085</name>
</gene>
<dbReference type="Gene3D" id="3.40.50.10170">
    <property type="match status" value="1"/>
</dbReference>
<evidence type="ECO:0000313" key="4">
    <source>
        <dbReference type="Proteomes" id="UP000430345"/>
    </source>
</evidence>
<dbReference type="OrthoDB" id="9781230at2"/>
<dbReference type="PROSITE" id="PS51482">
    <property type="entry name" value="DEGV"/>
    <property type="match status" value="1"/>
</dbReference>
<comment type="function">
    <text evidence="1">May bind long-chain fatty acids, such as palmitate, and may play a role in lipid transport or fatty acid metabolism.</text>
</comment>